<dbReference type="EMBL" id="JADGJH010001797">
    <property type="protein sequence ID" value="KAJ3109755.1"/>
    <property type="molecule type" value="Genomic_DNA"/>
</dbReference>
<feature type="compositionally biased region" description="Low complexity" evidence="2">
    <location>
        <begin position="199"/>
        <end position="219"/>
    </location>
</feature>
<keyword evidence="4" id="KW-1185">Reference proteome</keyword>
<evidence type="ECO:0000256" key="2">
    <source>
        <dbReference type="SAM" id="MobiDB-lite"/>
    </source>
</evidence>
<accession>A0AAD5SX51</accession>
<name>A0AAD5SX51_9FUNG</name>
<feature type="region of interest" description="Disordered" evidence="2">
    <location>
        <begin position="454"/>
        <end position="502"/>
    </location>
</feature>
<sequence>MTLEDDYKFAAGAEETSGVAELHGLSGKYVESLEQRLALAGRVERAEERANALVADVRALRAEAAELRRLLGPAPQVSTAALPPPSLLSAFAHAAIADRHAADTTTQTIPGQTPSPALLANTASSASASVSVHNTASSQFSLPNNRFSSVAIDPASTSLVLDSDGAIVLGIPKKTENSFLHISTSKIPTPSSNSPIQEATPFATNAPPTPQPAFQQPTTSKRNSFSSEEFIPSVHRVYRSNSTTTTTLRKHTTGSHTQDHTTSPLPPHSLAWTDIIRMRYPYFQRSTVQTSKHAREFIETRNIPFFRVTPTHSLGRSKPTYAIPPDMQTEFLEYFEDKFGAIGVLGRKRPGGDIATGMPGFDDSSTKEDAVAVTSKSDAKAVTGGNMASAVALNKLGDSLSFAVNNGTATATGGFPAATTIVTASSNLSASSLSSGTSHSSKRRQEHVFDNHAIMNSNGVDKGNVNNSSTDFANNTLNGNGEGTNDNNGTGITSTNSNGLAKRRKPLTGSVVVIPTGSKTVLSKSGLVLTRYNIIINKMMPDFKALSNDARLAIKRGVKQFLQLEMGLDFAECIVMTASENGQSQKQTYGVPEHLIPGFQEWVYVELKKCFPDSIIVAPPSLAIV</sequence>
<protein>
    <submittedName>
        <fullName evidence="3">Uncharacterized protein</fullName>
    </submittedName>
</protein>
<feature type="coiled-coil region" evidence="1">
    <location>
        <begin position="43"/>
        <end position="70"/>
    </location>
</feature>
<dbReference type="Proteomes" id="UP001211907">
    <property type="component" value="Unassembled WGS sequence"/>
</dbReference>
<evidence type="ECO:0000256" key="1">
    <source>
        <dbReference type="SAM" id="Coils"/>
    </source>
</evidence>
<feature type="region of interest" description="Disordered" evidence="2">
    <location>
        <begin position="184"/>
        <end position="226"/>
    </location>
</feature>
<keyword evidence="1" id="KW-0175">Coiled coil</keyword>
<proteinExistence type="predicted"/>
<reference evidence="3" key="1">
    <citation type="submission" date="2020-05" db="EMBL/GenBank/DDBJ databases">
        <title>Phylogenomic resolution of chytrid fungi.</title>
        <authorList>
            <person name="Stajich J.E."/>
            <person name="Amses K."/>
            <person name="Simmons R."/>
            <person name="Seto K."/>
            <person name="Myers J."/>
            <person name="Bonds A."/>
            <person name="Quandt C.A."/>
            <person name="Barry K."/>
            <person name="Liu P."/>
            <person name="Grigoriev I."/>
            <person name="Longcore J.E."/>
            <person name="James T.Y."/>
        </authorList>
    </citation>
    <scope>NUCLEOTIDE SEQUENCE</scope>
    <source>
        <strain evidence="3">JEL0513</strain>
    </source>
</reference>
<feature type="compositionally biased region" description="Low complexity" evidence="2">
    <location>
        <begin position="474"/>
        <end position="499"/>
    </location>
</feature>
<feature type="region of interest" description="Disordered" evidence="2">
    <location>
        <begin position="242"/>
        <end position="266"/>
    </location>
</feature>
<comment type="caution">
    <text evidence="3">The sequence shown here is derived from an EMBL/GenBank/DDBJ whole genome shotgun (WGS) entry which is preliminary data.</text>
</comment>
<organism evidence="3 4">
    <name type="scientific">Physocladia obscura</name>
    <dbReference type="NCBI Taxonomy" id="109957"/>
    <lineage>
        <taxon>Eukaryota</taxon>
        <taxon>Fungi</taxon>
        <taxon>Fungi incertae sedis</taxon>
        <taxon>Chytridiomycota</taxon>
        <taxon>Chytridiomycota incertae sedis</taxon>
        <taxon>Chytridiomycetes</taxon>
        <taxon>Chytridiales</taxon>
        <taxon>Chytriomycetaceae</taxon>
        <taxon>Physocladia</taxon>
    </lineage>
</organism>
<evidence type="ECO:0000313" key="3">
    <source>
        <dbReference type="EMBL" id="KAJ3109755.1"/>
    </source>
</evidence>
<feature type="compositionally biased region" description="Polar residues" evidence="2">
    <location>
        <begin position="454"/>
        <end position="473"/>
    </location>
</feature>
<dbReference type="AlphaFoldDB" id="A0AAD5SX51"/>
<gene>
    <name evidence="3" type="ORF">HK100_003235</name>
</gene>
<feature type="compositionally biased region" description="Polar residues" evidence="2">
    <location>
        <begin position="184"/>
        <end position="197"/>
    </location>
</feature>
<evidence type="ECO:0000313" key="4">
    <source>
        <dbReference type="Proteomes" id="UP001211907"/>
    </source>
</evidence>